<feature type="domain" description="Large ribosomal subunit protein uL15/eL18" evidence="7">
    <location>
        <begin position="77"/>
        <end position="145"/>
    </location>
</feature>
<dbReference type="GO" id="GO:0006412">
    <property type="term" value="P:translation"/>
    <property type="evidence" value="ECO:0007669"/>
    <property type="project" value="UniProtKB-UniRule"/>
</dbReference>
<dbReference type="InterPro" id="IPR005749">
    <property type="entry name" value="Ribosomal_uL15_bac-type"/>
</dbReference>
<sequence length="147" mass="15168">MKLNELAPPAGAKKSRKRIGRGQGSGTAQTAGKGHKGQNSRSGGGVRPGFEGGQMPLQRRLPKRGFSNYPFRQNVAEVNLRDLTGFAAGSVVDAQALAEAGLIKGTFDAIKLLGDGEIQVALTVKVDKISAGAKTKVEAAGGSVELV</sequence>
<dbReference type="Pfam" id="PF00828">
    <property type="entry name" value="Ribosomal_L27A"/>
    <property type="match status" value="1"/>
</dbReference>
<gene>
    <name evidence="4 8" type="primary">rplO</name>
    <name evidence="8" type="ORF">FAK_35900</name>
</gene>
<dbReference type="HAMAP" id="MF_01341">
    <property type="entry name" value="Ribosomal_uL15"/>
    <property type="match status" value="1"/>
</dbReference>
<dbReference type="InterPro" id="IPR001196">
    <property type="entry name" value="Ribosomal_uL15_CS"/>
</dbReference>
<dbReference type="KEGG" id="dmp:FAK_35900"/>
<evidence type="ECO:0000256" key="4">
    <source>
        <dbReference type="HAMAP-Rule" id="MF_01341"/>
    </source>
</evidence>
<dbReference type="GO" id="GO:0003735">
    <property type="term" value="F:structural constituent of ribosome"/>
    <property type="evidence" value="ECO:0007669"/>
    <property type="project" value="InterPro"/>
</dbReference>
<dbReference type="GO" id="GO:0019843">
    <property type="term" value="F:rRNA binding"/>
    <property type="evidence" value="ECO:0007669"/>
    <property type="project" value="UniProtKB-UniRule"/>
</dbReference>
<feature type="region of interest" description="Disordered" evidence="6">
    <location>
        <begin position="1"/>
        <end position="65"/>
    </location>
</feature>
<keyword evidence="3 4" id="KW-0687">Ribonucleoprotein</keyword>
<feature type="compositionally biased region" description="Gly residues" evidence="6">
    <location>
        <begin position="42"/>
        <end position="52"/>
    </location>
</feature>
<dbReference type="PROSITE" id="PS00475">
    <property type="entry name" value="RIBOSOMAL_L15"/>
    <property type="match status" value="1"/>
</dbReference>
<dbReference type="PANTHER" id="PTHR12934">
    <property type="entry name" value="50S RIBOSOMAL PROTEIN L15"/>
    <property type="match status" value="1"/>
</dbReference>
<name>A0AAU9ETR4_9BACT</name>
<dbReference type="PANTHER" id="PTHR12934:SF11">
    <property type="entry name" value="LARGE RIBOSOMAL SUBUNIT PROTEIN UL15M"/>
    <property type="match status" value="1"/>
</dbReference>
<evidence type="ECO:0000256" key="1">
    <source>
        <dbReference type="ARBA" id="ARBA00007320"/>
    </source>
</evidence>
<proteinExistence type="inferred from homology"/>
<evidence type="ECO:0000256" key="6">
    <source>
        <dbReference type="SAM" id="MobiDB-lite"/>
    </source>
</evidence>
<dbReference type="AlphaFoldDB" id="A0AAU9ETR4"/>
<comment type="function">
    <text evidence="4">Binds to the 23S rRNA.</text>
</comment>
<dbReference type="RefSeq" id="WP_338602468.1">
    <property type="nucleotide sequence ID" value="NZ_AP028679.1"/>
</dbReference>
<reference evidence="9" key="1">
    <citation type="journal article" date="2023" name="Arch. Microbiol.">
        <title>Desulfoferula mesophilus gen. nov. sp. nov., a mesophilic sulfate-reducing bacterium isolated from a brackish lake sediment.</title>
        <authorList>
            <person name="Watanabe T."/>
            <person name="Yabe T."/>
            <person name="Tsuji J.M."/>
            <person name="Fukui M."/>
        </authorList>
    </citation>
    <scope>NUCLEOTIDE SEQUENCE [LARGE SCALE GENOMIC DNA]</scope>
    <source>
        <strain evidence="9">12FAK</strain>
    </source>
</reference>
<accession>A0AAU9ETR4</accession>
<comment type="subunit">
    <text evidence="4">Part of the 50S ribosomal subunit.</text>
</comment>
<evidence type="ECO:0000259" key="7">
    <source>
        <dbReference type="Pfam" id="PF00828"/>
    </source>
</evidence>
<dbReference type="Gene3D" id="3.100.10.10">
    <property type="match status" value="1"/>
</dbReference>
<dbReference type="InterPro" id="IPR030878">
    <property type="entry name" value="Ribosomal_uL15"/>
</dbReference>
<evidence type="ECO:0000313" key="9">
    <source>
        <dbReference type="Proteomes" id="UP001366166"/>
    </source>
</evidence>
<dbReference type="InterPro" id="IPR036227">
    <property type="entry name" value="Ribosomal_uL15/eL18_sf"/>
</dbReference>
<keyword evidence="2 4" id="KW-0689">Ribosomal protein</keyword>
<dbReference type="SUPFAM" id="SSF52080">
    <property type="entry name" value="Ribosomal proteins L15p and L18e"/>
    <property type="match status" value="1"/>
</dbReference>
<dbReference type="InterPro" id="IPR021131">
    <property type="entry name" value="Ribosomal_uL15/eL18"/>
</dbReference>
<protein>
    <recommendedName>
        <fullName evidence="4">Large ribosomal subunit protein uL15</fullName>
    </recommendedName>
</protein>
<dbReference type="GO" id="GO:0022625">
    <property type="term" value="C:cytosolic large ribosomal subunit"/>
    <property type="evidence" value="ECO:0007669"/>
    <property type="project" value="TreeGrafter"/>
</dbReference>
<organism evidence="8 9">
    <name type="scientific">Desulfoferula mesophila</name>
    <dbReference type="NCBI Taxonomy" id="3058419"/>
    <lineage>
        <taxon>Bacteria</taxon>
        <taxon>Pseudomonadati</taxon>
        <taxon>Thermodesulfobacteriota</taxon>
        <taxon>Desulfarculia</taxon>
        <taxon>Desulfarculales</taxon>
        <taxon>Desulfarculaceae</taxon>
        <taxon>Desulfoferula</taxon>
    </lineage>
</organism>
<evidence type="ECO:0000313" key="8">
    <source>
        <dbReference type="EMBL" id="BEQ16524.1"/>
    </source>
</evidence>
<keyword evidence="9" id="KW-1185">Reference proteome</keyword>
<evidence type="ECO:0000256" key="2">
    <source>
        <dbReference type="ARBA" id="ARBA00022980"/>
    </source>
</evidence>
<dbReference type="Proteomes" id="UP001366166">
    <property type="component" value="Chromosome"/>
</dbReference>
<dbReference type="NCBIfam" id="TIGR01071">
    <property type="entry name" value="rplO_bact"/>
    <property type="match status" value="1"/>
</dbReference>
<keyword evidence="4" id="KW-0699">rRNA-binding</keyword>
<keyword evidence="4" id="KW-0694">RNA-binding</keyword>
<evidence type="ECO:0000256" key="3">
    <source>
        <dbReference type="ARBA" id="ARBA00023274"/>
    </source>
</evidence>
<evidence type="ECO:0000256" key="5">
    <source>
        <dbReference type="RuleBase" id="RU003888"/>
    </source>
</evidence>
<comment type="similarity">
    <text evidence="1 4 5">Belongs to the universal ribosomal protein uL15 family.</text>
</comment>
<dbReference type="EMBL" id="AP028679">
    <property type="protein sequence ID" value="BEQ16524.1"/>
    <property type="molecule type" value="Genomic_DNA"/>
</dbReference>